<dbReference type="InterPro" id="IPR000415">
    <property type="entry name" value="Nitroreductase-like"/>
</dbReference>
<dbReference type="GO" id="GO:0016491">
    <property type="term" value="F:oxidoreductase activity"/>
    <property type="evidence" value="ECO:0007669"/>
    <property type="project" value="UniProtKB-KW"/>
</dbReference>
<dbReference type="Proteomes" id="UP000032900">
    <property type="component" value="Unassembled WGS sequence"/>
</dbReference>
<comment type="similarity">
    <text evidence="1">Belongs to the nitroreductase family.</text>
</comment>
<dbReference type="STRING" id="1236989.JCM15548_11950"/>
<feature type="domain" description="Nitroreductase" evidence="3">
    <location>
        <begin position="251"/>
        <end position="338"/>
    </location>
</feature>
<protein>
    <submittedName>
        <fullName evidence="4">Nitroreductase family protein</fullName>
    </submittedName>
</protein>
<sequence>MRKLLRNWSEKTGQYERLLRLYFKWSLFIKRLETRVLIPVLSASGLMRKVYFALFSDVFSSEMKLYILGRQAYLKRSLFQQGNPSHLRRNIHRLEKGLMAENRKAFFGADYLLETVHQFAYSVEELQQCTLNDWAFDVLEQYFQCSPEVPLVTQAQGIFSAVNYLKLLPAVYRGPFVKSPTDQELYARFQQLAQSRKSVRSFVPGSVPSADVLKRAVALAALAPSSCNRQPFRFVVLTEAPLVGDVARLAGGARSFAEGIPALAVVLGSTAVSPSPGDRHLMYIDGSLAAMSFMLALESQGCGSCPINWPDHQKADRALRKHLTMKEYERPVMLIAMGMAKDNSMVACSVRKEVEELLEIL</sequence>
<dbReference type="Pfam" id="PF00881">
    <property type="entry name" value="Nitroreductase"/>
    <property type="match status" value="2"/>
</dbReference>
<dbReference type="RefSeq" id="WP_062124185.1">
    <property type="nucleotide sequence ID" value="NZ_BAZW01000012.1"/>
</dbReference>
<proteinExistence type="inferred from homology"/>
<dbReference type="InterPro" id="IPR029479">
    <property type="entry name" value="Nitroreductase"/>
</dbReference>
<organism evidence="4 5">
    <name type="scientific">Geofilum rubicundum JCM 15548</name>
    <dbReference type="NCBI Taxonomy" id="1236989"/>
    <lineage>
        <taxon>Bacteria</taxon>
        <taxon>Pseudomonadati</taxon>
        <taxon>Bacteroidota</taxon>
        <taxon>Bacteroidia</taxon>
        <taxon>Marinilabiliales</taxon>
        <taxon>Marinilabiliaceae</taxon>
        <taxon>Geofilum</taxon>
    </lineage>
</organism>
<dbReference type="EMBL" id="BAZW01000012">
    <property type="protein sequence ID" value="GAO29730.1"/>
    <property type="molecule type" value="Genomic_DNA"/>
</dbReference>
<evidence type="ECO:0000256" key="2">
    <source>
        <dbReference type="ARBA" id="ARBA00023002"/>
    </source>
</evidence>
<dbReference type="AlphaFoldDB" id="A0A0E9LXX7"/>
<dbReference type="OrthoDB" id="9809288at2"/>
<feature type="domain" description="Nitroreductase" evidence="3">
    <location>
        <begin position="194"/>
        <end position="238"/>
    </location>
</feature>
<keyword evidence="2" id="KW-0560">Oxidoreductase</keyword>
<evidence type="ECO:0000313" key="5">
    <source>
        <dbReference type="Proteomes" id="UP000032900"/>
    </source>
</evidence>
<accession>A0A0E9LXX7</accession>
<dbReference type="PANTHER" id="PTHR43673">
    <property type="entry name" value="NAD(P)H NITROREDUCTASE YDGI-RELATED"/>
    <property type="match status" value="1"/>
</dbReference>
<dbReference type="PANTHER" id="PTHR43673:SF10">
    <property type="entry name" value="NADH DEHYDROGENASE_NAD(P)H NITROREDUCTASE XCC3605-RELATED"/>
    <property type="match status" value="1"/>
</dbReference>
<evidence type="ECO:0000256" key="1">
    <source>
        <dbReference type="ARBA" id="ARBA00007118"/>
    </source>
</evidence>
<name>A0A0E9LXX7_9BACT</name>
<comment type="caution">
    <text evidence="4">The sequence shown here is derived from an EMBL/GenBank/DDBJ whole genome shotgun (WGS) entry which is preliminary data.</text>
</comment>
<reference evidence="4 5" key="1">
    <citation type="journal article" date="2015" name="Microbes Environ.">
        <title>Distribution and evolution of nitrogen fixation genes in the phylum bacteroidetes.</title>
        <authorList>
            <person name="Inoue J."/>
            <person name="Oshima K."/>
            <person name="Suda W."/>
            <person name="Sakamoto M."/>
            <person name="Iino T."/>
            <person name="Noda S."/>
            <person name="Hongoh Y."/>
            <person name="Hattori M."/>
            <person name="Ohkuma M."/>
        </authorList>
    </citation>
    <scope>NUCLEOTIDE SEQUENCE [LARGE SCALE GENOMIC DNA]</scope>
    <source>
        <strain evidence="4">JCM 15548</strain>
    </source>
</reference>
<evidence type="ECO:0000259" key="3">
    <source>
        <dbReference type="Pfam" id="PF00881"/>
    </source>
</evidence>
<evidence type="ECO:0000313" key="4">
    <source>
        <dbReference type="EMBL" id="GAO29730.1"/>
    </source>
</evidence>
<dbReference type="SUPFAM" id="SSF55469">
    <property type="entry name" value="FMN-dependent nitroreductase-like"/>
    <property type="match status" value="1"/>
</dbReference>
<keyword evidence="5" id="KW-1185">Reference proteome</keyword>
<dbReference type="Gene3D" id="3.40.109.10">
    <property type="entry name" value="NADH Oxidase"/>
    <property type="match status" value="1"/>
</dbReference>
<gene>
    <name evidence="4" type="ORF">JCM15548_11950</name>
</gene>